<evidence type="ECO:0000313" key="1">
    <source>
        <dbReference type="EMBL" id="GAH05985.1"/>
    </source>
</evidence>
<gene>
    <name evidence="1" type="ORF">S01H4_63859</name>
</gene>
<organism evidence="1">
    <name type="scientific">marine sediment metagenome</name>
    <dbReference type="NCBI Taxonomy" id="412755"/>
    <lineage>
        <taxon>unclassified sequences</taxon>
        <taxon>metagenomes</taxon>
        <taxon>ecological metagenomes</taxon>
    </lineage>
</organism>
<protein>
    <submittedName>
        <fullName evidence="1">Uncharacterized protein</fullName>
    </submittedName>
</protein>
<proteinExistence type="predicted"/>
<feature type="non-terminal residue" evidence="1">
    <location>
        <position position="1"/>
    </location>
</feature>
<accession>X1DCG1</accession>
<dbReference type="EMBL" id="BART01038541">
    <property type="protein sequence ID" value="GAH05985.1"/>
    <property type="molecule type" value="Genomic_DNA"/>
</dbReference>
<reference evidence="1" key="1">
    <citation type="journal article" date="2014" name="Front. Microbiol.">
        <title>High frequency of phylogenetically diverse reductive dehalogenase-homologous genes in deep subseafloor sedimentary metagenomes.</title>
        <authorList>
            <person name="Kawai M."/>
            <person name="Futagami T."/>
            <person name="Toyoda A."/>
            <person name="Takaki Y."/>
            <person name="Nishi S."/>
            <person name="Hori S."/>
            <person name="Arai W."/>
            <person name="Tsubouchi T."/>
            <person name="Morono Y."/>
            <person name="Uchiyama I."/>
            <person name="Ito T."/>
            <person name="Fujiyama A."/>
            <person name="Inagaki F."/>
            <person name="Takami H."/>
        </authorList>
    </citation>
    <scope>NUCLEOTIDE SEQUENCE</scope>
    <source>
        <strain evidence="1">Expedition CK06-06</strain>
    </source>
</reference>
<dbReference type="AlphaFoldDB" id="X1DCG1"/>
<sequence>KKIREEDGVQIEDHGESITLVDMDGTTIIRPKWEWEK</sequence>
<name>X1DCG1_9ZZZZ</name>
<comment type="caution">
    <text evidence="1">The sequence shown here is derived from an EMBL/GenBank/DDBJ whole genome shotgun (WGS) entry which is preliminary data.</text>
</comment>